<evidence type="ECO:0000313" key="3">
    <source>
        <dbReference type="EMBL" id="AEF85212.1"/>
    </source>
</evidence>
<comment type="similarity">
    <text evidence="1">Belongs to the DprA/Smf family.</text>
</comment>
<feature type="domain" description="Smf/DprA SLOG" evidence="2">
    <location>
        <begin position="79"/>
        <end position="287"/>
    </location>
</feature>
<sequence>MNKRGLLDLIINRIPGLGSREKIFLGEKFDREGDFTILSKKDVEALINRPLQAPWDMGTLRGLAERDASLGRLRGIAWVSHGDPRYPPLLRELWDPPALLFFRGILPDPEKPLIAVVGTRRPSGQAAAQAYDISRDLARGGAVVVSGLALGIDALAHRGNLDGGAPTVAVLGSGLDQIYPASNRPLAGRILEAGGSLVSEFSPEMGPRSWTFPARNRIISGLARSVLIVEAPQRSGALITARFALEQGRDLMTASAGVSSSLGVGTRKLAEEGAKVISGAEEIFEEWGMVPGPRTGAMPGSVERMYENGVGLALSLARSLNIVCEE</sequence>
<dbReference type="PANTHER" id="PTHR43022:SF1">
    <property type="entry name" value="PROTEIN SMF"/>
    <property type="match status" value="1"/>
</dbReference>
<dbReference type="EMBL" id="CP001843">
    <property type="protein sequence ID" value="AEF85212.1"/>
    <property type="molecule type" value="Genomic_DNA"/>
</dbReference>
<protein>
    <submittedName>
        <fullName evidence="3">Smf protein</fullName>
    </submittedName>
</protein>
<keyword evidence="4" id="KW-1185">Reference proteome</keyword>
<dbReference type="NCBIfam" id="TIGR00732">
    <property type="entry name" value="dprA"/>
    <property type="match status" value="1"/>
</dbReference>
<dbReference type="eggNOG" id="COG0758">
    <property type="taxonomic scope" value="Bacteria"/>
</dbReference>
<evidence type="ECO:0000313" key="4">
    <source>
        <dbReference type="Proteomes" id="UP000009223"/>
    </source>
</evidence>
<dbReference type="GO" id="GO:0009294">
    <property type="term" value="P:DNA-mediated transformation"/>
    <property type="evidence" value="ECO:0007669"/>
    <property type="project" value="InterPro"/>
</dbReference>
<dbReference type="Pfam" id="PF02481">
    <property type="entry name" value="DNA_processg_A"/>
    <property type="match status" value="1"/>
</dbReference>
<dbReference type="SUPFAM" id="SSF102405">
    <property type="entry name" value="MCP/YpsA-like"/>
    <property type="match status" value="1"/>
</dbReference>
<organism evidence="3 4">
    <name type="scientific">Treponema primitia (strain ATCC BAA-887 / DSM 12427 / ZAS-2)</name>
    <dbReference type="NCBI Taxonomy" id="545694"/>
    <lineage>
        <taxon>Bacteria</taxon>
        <taxon>Pseudomonadati</taxon>
        <taxon>Spirochaetota</taxon>
        <taxon>Spirochaetia</taxon>
        <taxon>Spirochaetales</taxon>
        <taxon>Treponemataceae</taxon>
        <taxon>Treponema</taxon>
    </lineage>
</organism>
<accession>F5YGL2</accession>
<dbReference type="HOGENOM" id="CLU_029601_3_1_12"/>
<dbReference type="KEGG" id="tpi:TREPR_2566"/>
<dbReference type="RefSeq" id="WP_015707646.1">
    <property type="nucleotide sequence ID" value="NC_015578.1"/>
</dbReference>
<dbReference type="Proteomes" id="UP000009223">
    <property type="component" value="Chromosome"/>
</dbReference>
<name>F5YGL2_TREPZ</name>
<dbReference type="InterPro" id="IPR003488">
    <property type="entry name" value="DprA"/>
</dbReference>
<proteinExistence type="inferred from homology"/>
<reference evidence="3 4" key="2">
    <citation type="journal article" date="2011" name="ISME J.">
        <title>RNA-seq reveals cooperative metabolic interactions between two termite-gut spirochete species in co-culture.</title>
        <authorList>
            <person name="Rosenthal A.Z."/>
            <person name="Matson E.G."/>
            <person name="Eldar A."/>
            <person name="Leadbetter J.R."/>
        </authorList>
    </citation>
    <scope>NUCLEOTIDE SEQUENCE [LARGE SCALE GENOMIC DNA]</scope>
    <source>
        <strain evidence="4">ATCC BAA-887 / DSM 12427 / ZAS-2</strain>
    </source>
</reference>
<reference evidence="4" key="1">
    <citation type="submission" date="2009-12" db="EMBL/GenBank/DDBJ databases">
        <title>Complete sequence of Treponema primitia strain ZAS-2.</title>
        <authorList>
            <person name="Tetu S.G."/>
            <person name="Matson E."/>
            <person name="Ren Q."/>
            <person name="Seshadri R."/>
            <person name="Elbourne L."/>
            <person name="Hassan K.A."/>
            <person name="Durkin A."/>
            <person name="Radune D."/>
            <person name="Mohamoud Y."/>
            <person name="Shay R."/>
            <person name="Jin S."/>
            <person name="Zhang X."/>
            <person name="Lucey K."/>
            <person name="Ballor N.R."/>
            <person name="Ottesen E."/>
            <person name="Rosenthal R."/>
            <person name="Allen A."/>
            <person name="Leadbetter J.R."/>
            <person name="Paulsen I.T."/>
        </authorList>
    </citation>
    <scope>NUCLEOTIDE SEQUENCE [LARGE SCALE GENOMIC DNA]</scope>
    <source>
        <strain evidence="4">ATCC BAA-887 / DSM 12427 / ZAS-2</strain>
    </source>
</reference>
<dbReference type="STRING" id="545694.TREPR_2566"/>
<dbReference type="InterPro" id="IPR057666">
    <property type="entry name" value="DrpA_SLOG"/>
</dbReference>
<dbReference type="AlphaFoldDB" id="F5YGL2"/>
<dbReference type="PANTHER" id="PTHR43022">
    <property type="entry name" value="PROTEIN SMF"/>
    <property type="match status" value="1"/>
</dbReference>
<dbReference type="Gene3D" id="3.40.50.450">
    <property type="match status" value="1"/>
</dbReference>
<evidence type="ECO:0000256" key="1">
    <source>
        <dbReference type="ARBA" id="ARBA00006525"/>
    </source>
</evidence>
<evidence type="ECO:0000259" key="2">
    <source>
        <dbReference type="Pfam" id="PF02481"/>
    </source>
</evidence>
<gene>
    <name evidence="3" type="ordered locus">TREPR_2566</name>
</gene>
<dbReference type="OrthoDB" id="9785707at2"/>